<name>A0A699KNV5_TANCI</name>
<proteinExistence type="predicted"/>
<sequence length="97" mass="10015">MTVAHGQSLRVLPSLPIVSESGSHVTAAVSGLVYSATVAVSGVSEAGTPVHTLANRGSEAHGVLSVLTLLIEPKPLKQHRPHPPRSILSHGESSYPP</sequence>
<evidence type="ECO:0000256" key="1">
    <source>
        <dbReference type="SAM" id="MobiDB-lite"/>
    </source>
</evidence>
<dbReference type="EMBL" id="BKCJ010539647">
    <property type="protein sequence ID" value="GFB04253.1"/>
    <property type="molecule type" value="Genomic_DNA"/>
</dbReference>
<dbReference type="AlphaFoldDB" id="A0A699KNV5"/>
<feature type="region of interest" description="Disordered" evidence="1">
    <location>
        <begin position="74"/>
        <end position="97"/>
    </location>
</feature>
<organism evidence="2">
    <name type="scientific">Tanacetum cinerariifolium</name>
    <name type="common">Dalmatian daisy</name>
    <name type="synonym">Chrysanthemum cinerariifolium</name>
    <dbReference type="NCBI Taxonomy" id="118510"/>
    <lineage>
        <taxon>Eukaryota</taxon>
        <taxon>Viridiplantae</taxon>
        <taxon>Streptophyta</taxon>
        <taxon>Embryophyta</taxon>
        <taxon>Tracheophyta</taxon>
        <taxon>Spermatophyta</taxon>
        <taxon>Magnoliopsida</taxon>
        <taxon>eudicotyledons</taxon>
        <taxon>Gunneridae</taxon>
        <taxon>Pentapetalae</taxon>
        <taxon>asterids</taxon>
        <taxon>campanulids</taxon>
        <taxon>Asterales</taxon>
        <taxon>Asteraceae</taxon>
        <taxon>Asteroideae</taxon>
        <taxon>Anthemideae</taxon>
        <taxon>Anthemidinae</taxon>
        <taxon>Tanacetum</taxon>
    </lineage>
</organism>
<gene>
    <name evidence="2" type="ORF">Tci_676224</name>
</gene>
<accession>A0A699KNV5</accession>
<comment type="caution">
    <text evidence="2">The sequence shown here is derived from an EMBL/GenBank/DDBJ whole genome shotgun (WGS) entry which is preliminary data.</text>
</comment>
<evidence type="ECO:0000313" key="2">
    <source>
        <dbReference type="EMBL" id="GFB04253.1"/>
    </source>
</evidence>
<protein>
    <submittedName>
        <fullName evidence="2">Uncharacterized protein</fullName>
    </submittedName>
</protein>
<reference evidence="2" key="1">
    <citation type="journal article" date="2019" name="Sci. Rep.">
        <title>Draft genome of Tanacetum cinerariifolium, the natural source of mosquito coil.</title>
        <authorList>
            <person name="Yamashiro T."/>
            <person name="Shiraishi A."/>
            <person name="Satake H."/>
            <person name="Nakayama K."/>
        </authorList>
    </citation>
    <scope>NUCLEOTIDE SEQUENCE</scope>
</reference>